<dbReference type="Gene3D" id="1.10.10.60">
    <property type="entry name" value="Homeodomain-like"/>
    <property type="match status" value="1"/>
</dbReference>
<reference evidence="6 7" key="1">
    <citation type="submission" date="2018-08" db="EMBL/GenBank/DDBJ databases">
        <title>Recombination of ecologically and evolutionarily significant loci maintains genetic cohesion in the Pseudomonas syringae species complex.</title>
        <authorList>
            <person name="Dillon M."/>
            <person name="Thakur S."/>
            <person name="Almeida R.N.D."/>
            <person name="Weir B.S."/>
            <person name="Guttman D.S."/>
        </authorList>
    </citation>
    <scope>NUCLEOTIDE SEQUENCE [LARGE SCALE GENOMIC DNA]</scope>
    <source>
        <strain evidence="6 7">ICMP 11288</strain>
    </source>
</reference>
<organism evidence="6 7">
    <name type="scientific">Pseudomonas salomonii</name>
    <dbReference type="NCBI Taxonomy" id="191391"/>
    <lineage>
        <taxon>Bacteria</taxon>
        <taxon>Pseudomonadati</taxon>
        <taxon>Pseudomonadota</taxon>
        <taxon>Gammaproteobacteria</taxon>
        <taxon>Pseudomonadales</taxon>
        <taxon>Pseudomonadaceae</taxon>
        <taxon>Pseudomonas</taxon>
    </lineage>
</organism>
<name>A0A3M4Q2Y6_9PSED</name>
<dbReference type="Pfam" id="PF02311">
    <property type="entry name" value="AraC_binding"/>
    <property type="match status" value="1"/>
</dbReference>
<dbReference type="PROSITE" id="PS00041">
    <property type="entry name" value="HTH_ARAC_FAMILY_1"/>
    <property type="match status" value="1"/>
</dbReference>
<dbReference type="Pfam" id="PF12833">
    <property type="entry name" value="HTH_18"/>
    <property type="match status" value="1"/>
</dbReference>
<dbReference type="PANTHER" id="PTHR43280:SF32">
    <property type="entry name" value="TRANSCRIPTIONAL REGULATORY PROTEIN"/>
    <property type="match status" value="1"/>
</dbReference>
<dbReference type="PANTHER" id="PTHR43280">
    <property type="entry name" value="ARAC-FAMILY TRANSCRIPTIONAL REGULATOR"/>
    <property type="match status" value="1"/>
</dbReference>
<evidence type="ECO:0000256" key="3">
    <source>
        <dbReference type="ARBA" id="ARBA00023159"/>
    </source>
</evidence>
<protein>
    <recommendedName>
        <fullName evidence="5">HTH araC/xylS-type domain-containing protein</fullName>
    </recommendedName>
</protein>
<dbReference type="InterPro" id="IPR037923">
    <property type="entry name" value="HTH-like"/>
</dbReference>
<dbReference type="InterPro" id="IPR018062">
    <property type="entry name" value="HTH_AraC-typ_CS"/>
</dbReference>
<evidence type="ECO:0000256" key="1">
    <source>
        <dbReference type="ARBA" id="ARBA00023015"/>
    </source>
</evidence>
<dbReference type="CDD" id="cd06999">
    <property type="entry name" value="cupin_HpaA-like_N"/>
    <property type="match status" value="1"/>
</dbReference>
<dbReference type="InterPro" id="IPR018060">
    <property type="entry name" value="HTH_AraC"/>
</dbReference>
<dbReference type="GO" id="GO:0009893">
    <property type="term" value="P:positive regulation of metabolic process"/>
    <property type="evidence" value="ECO:0007669"/>
    <property type="project" value="UniProtKB-ARBA"/>
</dbReference>
<keyword evidence="3" id="KW-0010">Activator</keyword>
<keyword evidence="4" id="KW-0804">Transcription</keyword>
<evidence type="ECO:0000313" key="7">
    <source>
        <dbReference type="Proteomes" id="UP000277179"/>
    </source>
</evidence>
<dbReference type="InterPro" id="IPR014710">
    <property type="entry name" value="RmlC-like_jellyroll"/>
</dbReference>
<dbReference type="SMART" id="SM00342">
    <property type="entry name" value="HTH_ARAC"/>
    <property type="match status" value="1"/>
</dbReference>
<dbReference type="PROSITE" id="PS01124">
    <property type="entry name" value="HTH_ARAC_FAMILY_2"/>
    <property type="match status" value="1"/>
</dbReference>
<evidence type="ECO:0000313" key="6">
    <source>
        <dbReference type="EMBL" id="RMQ84604.1"/>
    </source>
</evidence>
<dbReference type="InterPro" id="IPR009057">
    <property type="entry name" value="Homeodomain-like_sf"/>
</dbReference>
<sequence length="306" mass="35284">MGRLPHHYPEYRIETMTKTASTAIPVFKLYGESQQWPTPDLLHCETISRRSREYQWEIQPHRHADLCQLLYVHRGQAQLEIEGQRTTLSEATLQVLPPLCVHGFRFSEDVEGFIVTLAAPLVSHLQAQLGATVDGLQALGNYPAGKDSDYLNSLFARLQDEYADEQPARDMMMHALVSVLLVWISRQAIQRRHPRAPRGREYFRRFTQLVEQHYREHPKIEDLAHKLGISVSHLNGTCRELGGQPALQIMHDRQLLEAKRLLTYTSMTINEMSEVLGFSDPTNFSRLFRRRVGFSPKAFREQLKAD</sequence>
<dbReference type="PRINTS" id="PR00032">
    <property type="entry name" value="HTHARAC"/>
</dbReference>
<evidence type="ECO:0000256" key="4">
    <source>
        <dbReference type="ARBA" id="ARBA00023163"/>
    </source>
</evidence>
<keyword evidence="2" id="KW-0238">DNA-binding</keyword>
<dbReference type="InterPro" id="IPR003313">
    <property type="entry name" value="AraC-bd"/>
</dbReference>
<dbReference type="Gene3D" id="2.60.120.10">
    <property type="entry name" value="Jelly Rolls"/>
    <property type="match status" value="1"/>
</dbReference>
<evidence type="ECO:0000259" key="5">
    <source>
        <dbReference type="PROSITE" id="PS01124"/>
    </source>
</evidence>
<keyword evidence="1" id="KW-0805">Transcription regulation</keyword>
<evidence type="ECO:0000256" key="2">
    <source>
        <dbReference type="ARBA" id="ARBA00023125"/>
    </source>
</evidence>
<feature type="domain" description="HTH araC/xylS-type" evidence="5">
    <location>
        <begin position="204"/>
        <end position="302"/>
    </location>
</feature>
<dbReference type="SUPFAM" id="SSF46689">
    <property type="entry name" value="Homeodomain-like"/>
    <property type="match status" value="1"/>
</dbReference>
<dbReference type="EMBL" id="RBRL01000346">
    <property type="protein sequence ID" value="RMQ84604.1"/>
    <property type="molecule type" value="Genomic_DNA"/>
</dbReference>
<dbReference type="Proteomes" id="UP000277179">
    <property type="component" value="Unassembled WGS sequence"/>
</dbReference>
<comment type="caution">
    <text evidence="6">The sequence shown here is derived from an EMBL/GenBank/DDBJ whole genome shotgun (WGS) entry which is preliminary data.</text>
</comment>
<dbReference type="GO" id="GO:0003700">
    <property type="term" value="F:DNA-binding transcription factor activity"/>
    <property type="evidence" value="ECO:0007669"/>
    <property type="project" value="InterPro"/>
</dbReference>
<dbReference type="SUPFAM" id="SSF51215">
    <property type="entry name" value="Regulatory protein AraC"/>
    <property type="match status" value="1"/>
</dbReference>
<dbReference type="InterPro" id="IPR047264">
    <property type="entry name" value="Cupin_HpaA-like_N"/>
</dbReference>
<dbReference type="InterPro" id="IPR020449">
    <property type="entry name" value="Tscrpt_reg_AraC-type_HTH"/>
</dbReference>
<proteinExistence type="predicted"/>
<gene>
    <name evidence="6" type="ORF">ALP97_04387</name>
</gene>
<accession>A0A3M4Q2Y6</accession>
<dbReference type="AlphaFoldDB" id="A0A3M4Q2Y6"/>
<dbReference type="GO" id="GO:0043565">
    <property type="term" value="F:sequence-specific DNA binding"/>
    <property type="evidence" value="ECO:0007669"/>
    <property type="project" value="InterPro"/>
</dbReference>